<gene>
    <name evidence="1" type="ORF">LCGC14_2230300</name>
</gene>
<comment type="caution">
    <text evidence="1">The sequence shown here is derived from an EMBL/GenBank/DDBJ whole genome shotgun (WGS) entry which is preliminary data.</text>
</comment>
<accession>A0A0F9D8P3</accession>
<protein>
    <submittedName>
        <fullName evidence="1">Uncharacterized protein</fullName>
    </submittedName>
</protein>
<organism evidence="1">
    <name type="scientific">marine sediment metagenome</name>
    <dbReference type="NCBI Taxonomy" id="412755"/>
    <lineage>
        <taxon>unclassified sequences</taxon>
        <taxon>metagenomes</taxon>
        <taxon>ecological metagenomes</taxon>
    </lineage>
</organism>
<dbReference type="EMBL" id="LAZR01029987">
    <property type="protein sequence ID" value="KKL57949.1"/>
    <property type="molecule type" value="Genomic_DNA"/>
</dbReference>
<name>A0A0F9D8P3_9ZZZZ</name>
<dbReference type="AlphaFoldDB" id="A0A0F9D8P3"/>
<evidence type="ECO:0000313" key="1">
    <source>
        <dbReference type="EMBL" id="KKL57949.1"/>
    </source>
</evidence>
<proteinExistence type="predicted"/>
<reference evidence="1" key="1">
    <citation type="journal article" date="2015" name="Nature">
        <title>Complex archaea that bridge the gap between prokaryotes and eukaryotes.</title>
        <authorList>
            <person name="Spang A."/>
            <person name="Saw J.H."/>
            <person name="Jorgensen S.L."/>
            <person name="Zaremba-Niedzwiedzka K."/>
            <person name="Martijn J."/>
            <person name="Lind A.E."/>
            <person name="van Eijk R."/>
            <person name="Schleper C."/>
            <person name="Guy L."/>
            <person name="Ettema T.J."/>
        </authorList>
    </citation>
    <scope>NUCLEOTIDE SEQUENCE</scope>
</reference>
<sequence>MAEKDTEATIERLHCALDLLFSGALFELVERDELSEQEATTKILKAIFNEIHGHIYIEETMLARVYQVIEDGYED</sequence>